<dbReference type="SUPFAM" id="SSF46565">
    <property type="entry name" value="Chaperone J-domain"/>
    <property type="match status" value="1"/>
</dbReference>
<dbReference type="PROSITE" id="PS50076">
    <property type="entry name" value="DNAJ_2"/>
    <property type="match status" value="1"/>
</dbReference>
<keyword evidence="1" id="KW-0472">Membrane</keyword>
<keyword evidence="1" id="KW-0812">Transmembrane</keyword>
<evidence type="ECO:0000256" key="1">
    <source>
        <dbReference type="SAM" id="Phobius"/>
    </source>
</evidence>
<dbReference type="Gene3D" id="1.10.287.110">
    <property type="entry name" value="DnaJ domain"/>
    <property type="match status" value="1"/>
</dbReference>
<dbReference type="InterPro" id="IPR052763">
    <property type="entry name" value="DnaJ_C4"/>
</dbReference>
<reference evidence="3 4" key="1">
    <citation type="submission" date="2020-04" db="EMBL/GenBank/DDBJ databases">
        <authorList>
            <person name="Alioto T."/>
            <person name="Alioto T."/>
            <person name="Gomez Garrido J."/>
        </authorList>
    </citation>
    <scope>NUCLEOTIDE SEQUENCE [LARGE SCALE GENOMIC DNA]</scope>
</reference>
<proteinExistence type="predicted"/>
<feature type="transmembrane region" description="Helical" evidence="1">
    <location>
        <begin position="121"/>
        <end position="141"/>
    </location>
</feature>
<dbReference type="InterPro" id="IPR036869">
    <property type="entry name" value="J_dom_sf"/>
</dbReference>
<dbReference type="SMART" id="SM00271">
    <property type="entry name" value="DnaJ"/>
    <property type="match status" value="1"/>
</dbReference>
<protein>
    <recommendedName>
        <fullName evidence="2">J domain-containing protein</fullName>
    </recommendedName>
</protein>
<dbReference type="Pfam" id="PF00226">
    <property type="entry name" value="DnaJ"/>
    <property type="match status" value="1"/>
</dbReference>
<accession>A0A8S1C8Q4</accession>
<dbReference type="InterPro" id="IPR001623">
    <property type="entry name" value="DnaJ_domain"/>
</dbReference>
<feature type="domain" description="J" evidence="2">
    <location>
        <begin position="4"/>
        <end position="70"/>
    </location>
</feature>
<dbReference type="AlphaFoldDB" id="A0A8S1C8Q4"/>
<evidence type="ECO:0000259" key="2">
    <source>
        <dbReference type="PROSITE" id="PS50076"/>
    </source>
</evidence>
<dbReference type="OrthoDB" id="445556at2759"/>
<dbReference type="Proteomes" id="UP000494165">
    <property type="component" value="Unassembled WGS sequence"/>
</dbReference>
<gene>
    <name evidence="3" type="ORF">CLODIP_2_CD05535</name>
</gene>
<comment type="caution">
    <text evidence="3">The sequence shown here is derived from an EMBL/GenBank/DDBJ whole genome shotgun (WGS) entry which is preliminary data.</text>
</comment>
<evidence type="ECO:0000313" key="4">
    <source>
        <dbReference type="Proteomes" id="UP000494165"/>
    </source>
</evidence>
<keyword evidence="1" id="KW-1133">Transmembrane helix</keyword>
<dbReference type="EMBL" id="CADEPI010000021">
    <property type="protein sequence ID" value="CAB3365654.1"/>
    <property type="molecule type" value="Genomic_DNA"/>
</dbReference>
<dbReference type="CDD" id="cd06257">
    <property type="entry name" value="DnaJ"/>
    <property type="match status" value="1"/>
</dbReference>
<sequence>MAETHYETLKLEKNCSAQEIRSAFIKLSKEHHPDSSSSSDKQNHANFVKINEAYSILSKPILRREYDVQLKMRQIPVYTTAAGHHVFRDDSFYHPGQGDFRRAQAKPYYGIKGLKKLSNKWIVFACIIFTGVGCGLQFWAIKKSFTFSRDVLDRKSVENYNAYKKVRERATSLSKDEQFERIRKTS</sequence>
<keyword evidence="4" id="KW-1185">Reference proteome</keyword>
<dbReference type="PANTHER" id="PTHR44825:SF1">
    <property type="entry name" value="DNAJ HOMOLOG SUBFAMILY C MEMBER 4"/>
    <property type="match status" value="1"/>
</dbReference>
<dbReference type="PRINTS" id="PR00625">
    <property type="entry name" value="JDOMAIN"/>
</dbReference>
<name>A0A8S1C8Q4_9INSE</name>
<evidence type="ECO:0000313" key="3">
    <source>
        <dbReference type="EMBL" id="CAB3365654.1"/>
    </source>
</evidence>
<dbReference type="PANTHER" id="PTHR44825">
    <property type="match status" value="1"/>
</dbReference>
<organism evidence="3 4">
    <name type="scientific">Cloeon dipterum</name>
    <dbReference type="NCBI Taxonomy" id="197152"/>
    <lineage>
        <taxon>Eukaryota</taxon>
        <taxon>Metazoa</taxon>
        <taxon>Ecdysozoa</taxon>
        <taxon>Arthropoda</taxon>
        <taxon>Hexapoda</taxon>
        <taxon>Insecta</taxon>
        <taxon>Pterygota</taxon>
        <taxon>Palaeoptera</taxon>
        <taxon>Ephemeroptera</taxon>
        <taxon>Pisciforma</taxon>
        <taxon>Baetidae</taxon>
        <taxon>Cloeon</taxon>
    </lineage>
</organism>